<feature type="compositionally biased region" description="Polar residues" evidence="1">
    <location>
        <begin position="1"/>
        <end position="23"/>
    </location>
</feature>
<feature type="compositionally biased region" description="Basic and acidic residues" evidence="1">
    <location>
        <begin position="42"/>
        <end position="58"/>
    </location>
</feature>
<accession>A0AAV7TXD5</accession>
<evidence type="ECO:0000256" key="1">
    <source>
        <dbReference type="SAM" id="MobiDB-lite"/>
    </source>
</evidence>
<proteinExistence type="predicted"/>
<dbReference type="AlphaFoldDB" id="A0AAV7TXD5"/>
<comment type="caution">
    <text evidence="2">The sequence shown here is derived from an EMBL/GenBank/DDBJ whole genome shotgun (WGS) entry which is preliminary data.</text>
</comment>
<reference evidence="2" key="1">
    <citation type="journal article" date="2022" name="bioRxiv">
        <title>Sequencing and chromosome-scale assembly of the giantPleurodeles waltlgenome.</title>
        <authorList>
            <person name="Brown T."/>
            <person name="Elewa A."/>
            <person name="Iarovenko S."/>
            <person name="Subramanian E."/>
            <person name="Araus A.J."/>
            <person name="Petzold A."/>
            <person name="Susuki M."/>
            <person name="Suzuki K.-i.T."/>
            <person name="Hayashi T."/>
            <person name="Toyoda A."/>
            <person name="Oliveira C."/>
            <person name="Osipova E."/>
            <person name="Leigh N.D."/>
            <person name="Simon A."/>
            <person name="Yun M.H."/>
        </authorList>
    </citation>
    <scope>NUCLEOTIDE SEQUENCE</scope>
    <source>
        <strain evidence="2">20211129_DDA</strain>
        <tissue evidence="2">Liver</tissue>
    </source>
</reference>
<name>A0AAV7TXD5_PLEWA</name>
<gene>
    <name evidence="2" type="ORF">NDU88_006333</name>
</gene>
<protein>
    <submittedName>
        <fullName evidence="2">Uncharacterized protein</fullName>
    </submittedName>
</protein>
<feature type="compositionally biased region" description="Basic residues" evidence="1">
    <location>
        <begin position="28"/>
        <end position="41"/>
    </location>
</feature>
<keyword evidence="3" id="KW-1185">Reference proteome</keyword>
<feature type="region of interest" description="Disordered" evidence="1">
    <location>
        <begin position="1"/>
        <end position="121"/>
    </location>
</feature>
<evidence type="ECO:0000313" key="2">
    <source>
        <dbReference type="EMBL" id="KAJ1181123.1"/>
    </source>
</evidence>
<organism evidence="2 3">
    <name type="scientific">Pleurodeles waltl</name>
    <name type="common">Iberian ribbed newt</name>
    <dbReference type="NCBI Taxonomy" id="8319"/>
    <lineage>
        <taxon>Eukaryota</taxon>
        <taxon>Metazoa</taxon>
        <taxon>Chordata</taxon>
        <taxon>Craniata</taxon>
        <taxon>Vertebrata</taxon>
        <taxon>Euteleostomi</taxon>
        <taxon>Amphibia</taxon>
        <taxon>Batrachia</taxon>
        <taxon>Caudata</taxon>
        <taxon>Salamandroidea</taxon>
        <taxon>Salamandridae</taxon>
        <taxon>Pleurodelinae</taxon>
        <taxon>Pleurodeles</taxon>
    </lineage>
</organism>
<dbReference type="Proteomes" id="UP001066276">
    <property type="component" value="Chromosome 3_2"/>
</dbReference>
<dbReference type="EMBL" id="JANPWB010000006">
    <property type="protein sequence ID" value="KAJ1181123.1"/>
    <property type="molecule type" value="Genomic_DNA"/>
</dbReference>
<evidence type="ECO:0000313" key="3">
    <source>
        <dbReference type="Proteomes" id="UP001066276"/>
    </source>
</evidence>
<sequence>MLIQKCSQITPIRASYVSTSGKSGVQVARHRVCEKRRRTRRRKEEQTRTRAEDLERPRSSTSQSGMKEPRKPRSRTSQSGREECRDQDVGGSNRGQKDQTPGSECDNPPHFWRSVASPGAS</sequence>